<accession>A0A8J3PP90</accession>
<dbReference type="PANTHER" id="PTHR36836:SF1">
    <property type="entry name" value="COLANIC ACID BIOSYNTHESIS PROTEIN WCAK"/>
    <property type="match status" value="1"/>
</dbReference>
<dbReference type="Proteomes" id="UP000653674">
    <property type="component" value="Unassembled WGS sequence"/>
</dbReference>
<organism evidence="3 4">
    <name type="scientific">Planosporangium flavigriseum</name>
    <dbReference type="NCBI Taxonomy" id="373681"/>
    <lineage>
        <taxon>Bacteria</taxon>
        <taxon>Bacillati</taxon>
        <taxon>Actinomycetota</taxon>
        <taxon>Actinomycetes</taxon>
        <taxon>Micromonosporales</taxon>
        <taxon>Micromonosporaceae</taxon>
        <taxon>Planosporangium</taxon>
    </lineage>
</organism>
<proteinExistence type="predicted"/>
<dbReference type="AlphaFoldDB" id="A0A8J3PP90"/>
<gene>
    <name evidence="3" type="ORF">Pfl04_40520</name>
</gene>
<dbReference type="PANTHER" id="PTHR36836">
    <property type="entry name" value="COLANIC ACID BIOSYNTHESIS PROTEIN WCAK"/>
    <property type="match status" value="1"/>
</dbReference>
<keyword evidence="4" id="KW-1185">Reference proteome</keyword>
<reference evidence="3" key="1">
    <citation type="submission" date="2021-01" db="EMBL/GenBank/DDBJ databases">
        <title>Whole genome shotgun sequence of Planosporangium flavigriseum NBRC 105377.</title>
        <authorList>
            <person name="Komaki H."/>
            <person name="Tamura T."/>
        </authorList>
    </citation>
    <scope>NUCLEOTIDE SEQUENCE</scope>
    <source>
        <strain evidence="3">NBRC 105377</strain>
    </source>
</reference>
<feature type="domain" description="Polysaccharide pyruvyl transferase" evidence="2">
    <location>
        <begin position="19"/>
        <end position="302"/>
    </location>
</feature>
<evidence type="ECO:0000313" key="4">
    <source>
        <dbReference type="Proteomes" id="UP000653674"/>
    </source>
</evidence>
<name>A0A8J3PP90_9ACTN</name>
<feature type="region of interest" description="Disordered" evidence="1">
    <location>
        <begin position="374"/>
        <end position="395"/>
    </location>
</feature>
<evidence type="ECO:0000256" key="1">
    <source>
        <dbReference type="SAM" id="MobiDB-lite"/>
    </source>
</evidence>
<dbReference type="InterPro" id="IPR007345">
    <property type="entry name" value="Polysacch_pyruvyl_Trfase"/>
</dbReference>
<protein>
    <recommendedName>
        <fullName evidence="2">Polysaccharide pyruvyl transferase domain-containing protein</fullName>
    </recommendedName>
</protein>
<comment type="caution">
    <text evidence="3">The sequence shown here is derived from an EMBL/GenBank/DDBJ whole genome shotgun (WGS) entry which is preliminary data.</text>
</comment>
<dbReference type="Pfam" id="PF04230">
    <property type="entry name" value="PS_pyruv_trans"/>
    <property type="match status" value="1"/>
</dbReference>
<dbReference type="EMBL" id="BONU01000034">
    <property type="protein sequence ID" value="GIG75648.1"/>
    <property type="molecule type" value="Genomic_DNA"/>
</dbReference>
<sequence>MADERDLAVGVLGSYGGQNLGDEAILTSLLDDLRRRRPDARILVFSRDPDYTRAAFPEVETIGWVGVNRERISEVLRQLDLLVLGGGGILYDTEARRYLRMVAVAHDCQVPVFAYALGAGPLTEDLDCELTRKIIRQCVEVTVRDEESKLALEEAGVDCPVTVTADPALLLQSEEFDSNALHMEWVPKGRRLVGMSVREPGRAAQHLDVDAYHELLAHVGDFLVHRLDSHVLFVPMERQDIGHAHAVLSYMTTVDQCRVLHGVYRPRQILGLMRYIDLAVGMRLHFLIFAAMAGVPVLPLPYAGKVCNFAQQIGAPALRGVVREACGPLMAEVDRLWDERPLRAGATAARLAALRERAAETGERLGRQLDRIRPAPVPVPVPAPEAPGLSEDGAPTLASDRVMPDLSVYPMVQGLGG</sequence>
<evidence type="ECO:0000259" key="2">
    <source>
        <dbReference type="Pfam" id="PF04230"/>
    </source>
</evidence>
<evidence type="ECO:0000313" key="3">
    <source>
        <dbReference type="EMBL" id="GIG75648.1"/>
    </source>
</evidence>
<feature type="compositionally biased region" description="Pro residues" evidence="1">
    <location>
        <begin position="375"/>
        <end position="385"/>
    </location>
</feature>